<keyword evidence="7" id="KW-0449">Lipoprotein</keyword>
<evidence type="ECO:0000313" key="12">
    <source>
        <dbReference type="Proteomes" id="UP001221413"/>
    </source>
</evidence>
<dbReference type="EMBL" id="JAQGDS010000008">
    <property type="protein sequence ID" value="KAJ6258323.1"/>
    <property type="molecule type" value="Genomic_DNA"/>
</dbReference>
<dbReference type="PANTHER" id="PTHR34992">
    <property type="entry name" value="HYPHAL ANASTAMOSIS-7 PROTEIN"/>
    <property type="match status" value="1"/>
</dbReference>
<evidence type="ECO:0000256" key="2">
    <source>
        <dbReference type="ARBA" id="ARBA00022475"/>
    </source>
</evidence>
<keyword evidence="2" id="KW-1003">Cell membrane</keyword>
<feature type="domain" description="Copper acquisition factor BIM1-like" evidence="10">
    <location>
        <begin position="17"/>
        <end position="171"/>
    </location>
</feature>
<name>A0AAD6NIV3_DREDA</name>
<proteinExistence type="predicted"/>
<dbReference type="InterPro" id="IPR046936">
    <property type="entry name" value="BIM1-like"/>
</dbReference>
<protein>
    <recommendedName>
        <fullName evidence="10">Copper acquisition factor BIM1-like domain-containing protein</fullName>
    </recommendedName>
</protein>
<evidence type="ECO:0000256" key="9">
    <source>
        <dbReference type="SAM" id="SignalP"/>
    </source>
</evidence>
<feature type="chain" id="PRO_5041904327" description="Copper acquisition factor BIM1-like domain-containing protein" evidence="9">
    <location>
        <begin position="19"/>
        <end position="228"/>
    </location>
</feature>
<evidence type="ECO:0000256" key="6">
    <source>
        <dbReference type="ARBA" id="ARBA00023180"/>
    </source>
</evidence>
<dbReference type="AlphaFoldDB" id="A0AAD6NIV3"/>
<comment type="caution">
    <text evidence="11">The sequence shown here is derived from an EMBL/GenBank/DDBJ whole genome shotgun (WGS) entry which is preliminary data.</text>
</comment>
<evidence type="ECO:0000256" key="8">
    <source>
        <dbReference type="SAM" id="Phobius"/>
    </source>
</evidence>
<keyword evidence="6" id="KW-0325">Glycoprotein</keyword>
<keyword evidence="3" id="KW-0336">GPI-anchor</keyword>
<dbReference type="Proteomes" id="UP001221413">
    <property type="component" value="Unassembled WGS sequence"/>
</dbReference>
<reference evidence="11" key="1">
    <citation type="submission" date="2023-01" db="EMBL/GenBank/DDBJ databases">
        <title>The chitinases involved in constricting ring structure development in the nematode-trapping fungus Drechslerella dactyloides.</title>
        <authorList>
            <person name="Wang R."/>
            <person name="Zhang L."/>
            <person name="Tang P."/>
            <person name="Li S."/>
            <person name="Liang L."/>
        </authorList>
    </citation>
    <scope>NUCLEOTIDE SEQUENCE</scope>
    <source>
        <strain evidence="11">YMF1.00031</strain>
    </source>
</reference>
<evidence type="ECO:0000256" key="4">
    <source>
        <dbReference type="ARBA" id="ARBA00022729"/>
    </source>
</evidence>
<evidence type="ECO:0000256" key="1">
    <source>
        <dbReference type="ARBA" id="ARBA00004609"/>
    </source>
</evidence>
<dbReference type="GO" id="GO:0098552">
    <property type="term" value="C:side of membrane"/>
    <property type="evidence" value="ECO:0007669"/>
    <property type="project" value="UniProtKB-KW"/>
</dbReference>
<keyword evidence="8" id="KW-0812">Transmembrane</keyword>
<evidence type="ECO:0000256" key="7">
    <source>
        <dbReference type="ARBA" id="ARBA00023288"/>
    </source>
</evidence>
<evidence type="ECO:0000256" key="3">
    <source>
        <dbReference type="ARBA" id="ARBA00022622"/>
    </source>
</evidence>
<gene>
    <name evidence="11" type="ORF">Dda_6363</name>
</gene>
<feature type="transmembrane region" description="Helical" evidence="8">
    <location>
        <begin position="204"/>
        <end position="227"/>
    </location>
</feature>
<keyword evidence="12" id="KW-1185">Reference proteome</keyword>
<dbReference type="Pfam" id="PF20238">
    <property type="entry name" value="BIM1-like_dom"/>
    <property type="match status" value="1"/>
</dbReference>
<dbReference type="CDD" id="cd21176">
    <property type="entry name" value="LPMO_auxiliary-like"/>
    <property type="match status" value="1"/>
</dbReference>
<keyword evidence="5 8" id="KW-0472">Membrane</keyword>
<sequence length="228" mass="23988">MLRSLLLAAAALATCASAHFVITYPPDRGDSYNTQFQFPCGGLQNNGNRSFWPSTGGAMAIVPLHDFAFTTINIAIGNSVRETTDINSFNHIMVPTFNQTGGNGTFCLPSIKIPPSLKPLVKAGVNATIQIVQLVASGSALYNCADITFSDTEAARFANPQVWNSVCFNSSNIGANRLTNQEKAINYTELALQELNLKTAGGTALSVGGLSLGTAVAATMAVLLAGLW</sequence>
<dbReference type="InterPro" id="IPR046530">
    <property type="entry name" value="BIM1-like_dom"/>
</dbReference>
<evidence type="ECO:0000256" key="5">
    <source>
        <dbReference type="ARBA" id="ARBA00023136"/>
    </source>
</evidence>
<organism evidence="11 12">
    <name type="scientific">Drechslerella dactyloides</name>
    <name type="common">Nematode-trapping fungus</name>
    <name type="synonym">Arthrobotrys dactyloides</name>
    <dbReference type="NCBI Taxonomy" id="74499"/>
    <lineage>
        <taxon>Eukaryota</taxon>
        <taxon>Fungi</taxon>
        <taxon>Dikarya</taxon>
        <taxon>Ascomycota</taxon>
        <taxon>Pezizomycotina</taxon>
        <taxon>Orbiliomycetes</taxon>
        <taxon>Orbiliales</taxon>
        <taxon>Orbiliaceae</taxon>
        <taxon>Drechslerella</taxon>
    </lineage>
</organism>
<evidence type="ECO:0000313" key="11">
    <source>
        <dbReference type="EMBL" id="KAJ6258323.1"/>
    </source>
</evidence>
<evidence type="ECO:0000259" key="10">
    <source>
        <dbReference type="Pfam" id="PF20238"/>
    </source>
</evidence>
<comment type="subcellular location">
    <subcellularLocation>
        <location evidence="1">Cell membrane</location>
        <topology evidence="1">Lipid-anchor</topology>
        <topology evidence="1">GPI-anchor</topology>
    </subcellularLocation>
</comment>
<keyword evidence="8" id="KW-1133">Transmembrane helix</keyword>
<feature type="signal peptide" evidence="9">
    <location>
        <begin position="1"/>
        <end position="18"/>
    </location>
</feature>
<dbReference type="GO" id="GO:0005886">
    <property type="term" value="C:plasma membrane"/>
    <property type="evidence" value="ECO:0007669"/>
    <property type="project" value="UniProtKB-SubCell"/>
</dbReference>
<dbReference type="PANTHER" id="PTHR34992:SF10">
    <property type="entry name" value="COPPER ACQUISITION FACTOR BIM1-LIKE DOMAIN-CONTAINING PROTEIN"/>
    <property type="match status" value="1"/>
</dbReference>
<accession>A0AAD6NIV3</accession>
<keyword evidence="4 9" id="KW-0732">Signal</keyword>